<dbReference type="RefSeq" id="WP_074991631.1">
    <property type="nucleotide sequence ID" value="NZ_FNTD01000004.1"/>
</dbReference>
<dbReference type="InterPro" id="IPR011032">
    <property type="entry name" value="GroES-like_sf"/>
</dbReference>
<reference evidence="4 5" key="1">
    <citation type="submission" date="2016-10" db="EMBL/GenBank/DDBJ databases">
        <authorList>
            <person name="de Groot N.N."/>
        </authorList>
    </citation>
    <scope>NUCLEOTIDE SEQUENCE [LARGE SCALE GENOMIC DNA]</scope>
    <source>
        <strain evidence="4 5">DSM 40306</strain>
    </source>
</reference>
<dbReference type="InterPro" id="IPR020843">
    <property type="entry name" value="ER"/>
</dbReference>
<sequence>MQAAIVTRFGDPGVFELTELPDPVPGPGQVAIDVSHAAVGLIDAYIRQGVYKDQEGLPQPPYVPGLEVAGVIRALGKGVTDFRIGEPVVTLSGTGPEGGYASVAVVDAAMTASLEGTGIDPALAVTTVPNAATAYLALSQVAHLQPGERVLVHGALGGLASGFPGVARILGASAVVGTVLRSSLAEGQASALPYDAIVASEDLAEAVGDQRFDVVVDPVGGRLRTETLRVMAPMGRMLLVGNASGDWQHTVETSALWGGNLAMLGFAVGFYLPAHPELGRPAAEAALKAVSQGLADVPTRVLPLADAAEAHRLTESGTAGARIVLTP</sequence>
<dbReference type="EMBL" id="FNTD01000004">
    <property type="protein sequence ID" value="SEC25198.1"/>
    <property type="molecule type" value="Genomic_DNA"/>
</dbReference>
<dbReference type="Proteomes" id="UP000182375">
    <property type="component" value="Unassembled WGS sequence"/>
</dbReference>
<dbReference type="STRING" id="67331.SAMN04490357_1553"/>
<dbReference type="SUPFAM" id="SSF51735">
    <property type="entry name" value="NAD(P)-binding Rossmann-fold domains"/>
    <property type="match status" value="1"/>
</dbReference>
<dbReference type="GO" id="GO:0070402">
    <property type="term" value="F:NADPH binding"/>
    <property type="evidence" value="ECO:0007669"/>
    <property type="project" value="TreeGrafter"/>
</dbReference>
<keyword evidence="1" id="KW-0521">NADP</keyword>
<name>A0A1H4R061_9ACTN</name>
<accession>A0A1H4R061</accession>
<dbReference type="GeneID" id="95510753"/>
<keyword evidence="2" id="KW-0560">Oxidoreductase</keyword>
<dbReference type="Gene3D" id="3.90.180.10">
    <property type="entry name" value="Medium-chain alcohol dehydrogenases, catalytic domain"/>
    <property type="match status" value="1"/>
</dbReference>
<evidence type="ECO:0000313" key="5">
    <source>
        <dbReference type="Proteomes" id="UP000182375"/>
    </source>
</evidence>
<evidence type="ECO:0000256" key="2">
    <source>
        <dbReference type="ARBA" id="ARBA00023002"/>
    </source>
</evidence>
<dbReference type="AlphaFoldDB" id="A0A1H4R061"/>
<dbReference type="Gene3D" id="3.40.50.720">
    <property type="entry name" value="NAD(P)-binding Rossmann-like Domain"/>
    <property type="match status" value="1"/>
</dbReference>
<evidence type="ECO:0000256" key="1">
    <source>
        <dbReference type="ARBA" id="ARBA00022857"/>
    </source>
</evidence>
<dbReference type="GO" id="GO:0016651">
    <property type="term" value="F:oxidoreductase activity, acting on NAD(P)H"/>
    <property type="evidence" value="ECO:0007669"/>
    <property type="project" value="TreeGrafter"/>
</dbReference>
<feature type="domain" description="Enoyl reductase (ER)" evidence="3">
    <location>
        <begin position="10"/>
        <end position="325"/>
    </location>
</feature>
<dbReference type="InterPro" id="IPR036291">
    <property type="entry name" value="NAD(P)-bd_dom_sf"/>
</dbReference>
<dbReference type="Pfam" id="PF08240">
    <property type="entry name" value="ADH_N"/>
    <property type="match status" value="1"/>
</dbReference>
<dbReference type="PANTHER" id="PTHR48106">
    <property type="entry name" value="QUINONE OXIDOREDUCTASE PIG3-RELATED"/>
    <property type="match status" value="1"/>
</dbReference>
<organism evidence="4 5">
    <name type="scientific">Streptomyces misionensis</name>
    <dbReference type="NCBI Taxonomy" id="67331"/>
    <lineage>
        <taxon>Bacteria</taxon>
        <taxon>Bacillati</taxon>
        <taxon>Actinomycetota</taxon>
        <taxon>Actinomycetes</taxon>
        <taxon>Kitasatosporales</taxon>
        <taxon>Streptomycetaceae</taxon>
        <taxon>Streptomyces</taxon>
    </lineage>
</organism>
<gene>
    <name evidence="4" type="ORF">SAMN04490357_1553</name>
</gene>
<dbReference type="InterPro" id="IPR013154">
    <property type="entry name" value="ADH-like_N"/>
</dbReference>
<proteinExistence type="predicted"/>
<dbReference type="Pfam" id="PF13602">
    <property type="entry name" value="ADH_zinc_N_2"/>
    <property type="match status" value="1"/>
</dbReference>
<evidence type="ECO:0000313" key="4">
    <source>
        <dbReference type="EMBL" id="SEC25198.1"/>
    </source>
</evidence>
<dbReference type="SUPFAM" id="SSF50129">
    <property type="entry name" value="GroES-like"/>
    <property type="match status" value="1"/>
</dbReference>
<evidence type="ECO:0000259" key="3">
    <source>
        <dbReference type="SMART" id="SM00829"/>
    </source>
</evidence>
<protein>
    <submittedName>
        <fullName evidence="4">NADPH2:quinone reductase</fullName>
    </submittedName>
</protein>
<dbReference type="SMART" id="SM00829">
    <property type="entry name" value="PKS_ER"/>
    <property type="match status" value="1"/>
</dbReference>